<accession>A0ABD2Z9J3</accession>
<feature type="transmembrane region" description="Helical" evidence="1">
    <location>
        <begin position="45"/>
        <end position="65"/>
    </location>
</feature>
<keyword evidence="1" id="KW-0812">Transmembrane</keyword>
<gene>
    <name evidence="2" type="ORF">ACH5RR_022403</name>
</gene>
<reference evidence="2 3" key="1">
    <citation type="submission" date="2024-11" db="EMBL/GenBank/DDBJ databases">
        <title>A near-complete genome assembly of Cinchona calisaya.</title>
        <authorList>
            <person name="Lian D.C."/>
            <person name="Zhao X.W."/>
            <person name="Wei L."/>
        </authorList>
    </citation>
    <scope>NUCLEOTIDE SEQUENCE [LARGE SCALE GENOMIC DNA]</scope>
    <source>
        <tissue evidence="2">Nenye</tissue>
    </source>
</reference>
<evidence type="ECO:0000313" key="2">
    <source>
        <dbReference type="EMBL" id="KAL3515501.1"/>
    </source>
</evidence>
<comment type="caution">
    <text evidence="2">The sequence shown here is derived from an EMBL/GenBank/DDBJ whole genome shotgun (WGS) entry which is preliminary data.</text>
</comment>
<keyword evidence="1" id="KW-1133">Transmembrane helix</keyword>
<name>A0ABD2Z9J3_9GENT</name>
<evidence type="ECO:0000313" key="3">
    <source>
        <dbReference type="Proteomes" id="UP001630127"/>
    </source>
</evidence>
<keyword evidence="1" id="KW-0472">Membrane</keyword>
<dbReference type="Proteomes" id="UP001630127">
    <property type="component" value="Unassembled WGS sequence"/>
</dbReference>
<organism evidence="2 3">
    <name type="scientific">Cinchona calisaya</name>
    <dbReference type="NCBI Taxonomy" id="153742"/>
    <lineage>
        <taxon>Eukaryota</taxon>
        <taxon>Viridiplantae</taxon>
        <taxon>Streptophyta</taxon>
        <taxon>Embryophyta</taxon>
        <taxon>Tracheophyta</taxon>
        <taxon>Spermatophyta</taxon>
        <taxon>Magnoliopsida</taxon>
        <taxon>eudicotyledons</taxon>
        <taxon>Gunneridae</taxon>
        <taxon>Pentapetalae</taxon>
        <taxon>asterids</taxon>
        <taxon>lamiids</taxon>
        <taxon>Gentianales</taxon>
        <taxon>Rubiaceae</taxon>
        <taxon>Cinchonoideae</taxon>
        <taxon>Cinchoneae</taxon>
        <taxon>Cinchona</taxon>
    </lineage>
</organism>
<protein>
    <submittedName>
        <fullName evidence="2">Uncharacterized protein</fullName>
    </submittedName>
</protein>
<sequence>THIVDHCRQPDLTWQNLEPQNQQIPANWWKKSSRQTTYTILHTQIIYLVPFSFTLFGCLLLLFFFSMKIFGVKRSSKSISMPYELFVQMGRKRKNKRLISFTDFDIKIRTFMHGLLSHC</sequence>
<dbReference type="EMBL" id="JBJUIK010000010">
    <property type="protein sequence ID" value="KAL3515501.1"/>
    <property type="molecule type" value="Genomic_DNA"/>
</dbReference>
<evidence type="ECO:0000256" key="1">
    <source>
        <dbReference type="SAM" id="Phobius"/>
    </source>
</evidence>
<dbReference type="AlphaFoldDB" id="A0ABD2Z9J3"/>
<proteinExistence type="predicted"/>
<feature type="non-terminal residue" evidence="2">
    <location>
        <position position="1"/>
    </location>
</feature>
<keyword evidence="3" id="KW-1185">Reference proteome</keyword>